<dbReference type="RefSeq" id="WP_185007141.1">
    <property type="nucleotide sequence ID" value="NZ_BAAAUI010000030.1"/>
</dbReference>
<feature type="chain" id="PRO_5031568780" description="FAD-binding PCMH-type domain-containing protein" evidence="7">
    <location>
        <begin position="29"/>
        <end position="541"/>
    </location>
</feature>
<keyword evidence="5" id="KW-0560">Oxidoreductase</keyword>
<dbReference type="Pfam" id="PF01565">
    <property type="entry name" value="FAD_binding_4"/>
    <property type="match status" value="1"/>
</dbReference>
<protein>
    <recommendedName>
        <fullName evidence="8">FAD-binding PCMH-type domain-containing protein</fullName>
    </recommendedName>
</protein>
<dbReference type="PANTHER" id="PTHR42973:SF39">
    <property type="entry name" value="FAD-BINDING PCMH-TYPE DOMAIN-CONTAINING PROTEIN"/>
    <property type="match status" value="1"/>
</dbReference>
<keyword evidence="3" id="KW-0285">Flavoprotein</keyword>
<dbReference type="Proteomes" id="UP000533598">
    <property type="component" value="Unassembled WGS sequence"/>
</dbReference>
<evidence type="ECO:0000259" key="8">
    <source>
        <dbReference type="PROSITE" id="PS51387"/>
    </source>
</evidence>
<name>A0A7W7FXB6_9PSEU</name>
<dbReference type="InterPro" id="IPR006311">
    <property type="entry name" value="TAT_signal"/>
</dbReference>
<dbReference type="PROSITE" id="PS51387">
    <property type="entry name" value="FAD_PCMH"/>
    <property type="match status" value="1"/>
</dbReference>
<keyword evidence="10" id="KW-1185">Reference proteome</keyword>
<dbReference type="AlphaFoldDB" id="A0A7W7FXB6"/>
<evidence type="ECO:0000256" key="4">
    <source>
        <dbReference type="ARBA" id="ARBA00022827"/>
    </source>
</evidence>
<comment type="cofactor">
    <cofactor evidence="1">
        <name>FAD</name>
        <dbReference type="ChEBI" id="CHEBI:57692"/>
    </cofactor>
</comment>
<evidence type="ECO:0000256" key="7">
    <source>
        <dbReference type="SAM" id="SignalP"/>
    </source>
</evidence>
<dbReference type="InterPro" id="IPR016166">
    <property type="entry name" value="FAD-bd_PCMH"/>
</dbReference>
<dbReference type="GO" id="GO:0071949">
    <property type="term" value="F:FAD binding"/>
    <property type="evidence" value="ECO:0007669"/>
    <property type="project" value="InterPro"/>
</dbReference>
<dbReference type="InterPro" id="IPR016169">
    <property type="entry name" value="FAD-bd_PCMH_sub2"/>
</dbReference>
<dbReference type="InterPro" id="IPR036318">
    <property type="entry name" value="FAD-bd_PCMH-like_sf"/>
</dbReference>
<keyword evidence="4" id="KW-0274">FAD</keyword>
<dbReference type="InterPro" id="IPR012951">
    <property type="entry name" value="BBE"/>
</dbReference>
<accession>A0A7W7FXB6</accession>
<proteinExistence type="inferred from homology"/>
<gene>
    <name evidence="9" type="ORF">HNR67_007078</name>
</gene>
<evidence type="ECO:0000256" key="1">
    <source>
        <dbReference type="ARBA" id="ARBA00001974"/>
    </source>
</evidence>
<evidence type="ECO:0000256" key="6">
    <source>
        <dbReference type="SAM" id="MobiDB-lite"/>
    </source>
</evidence>
<dbReference type="SUPFAM" id="SSF56176">
    <property type="entry name" value="FAD-binding/transporter-associated domain-like"/>
    <property type="match status" value="1"/>
</dbReference>
<feature type="signal peptide" evidence="7">
    <location>
        <begin position="1"/>
        <end position="28"/>
    </location>
</feature>
<dbReference type="Gene3D" id="3.40.462.20">
    <property type="match status" value="1"/>
</dbReference>
<comment type="caution">
    <text evidence="9">The sequence shown here is derived from an EMBL/GenBank/DDBJ whole genome shotgun (WGS) entry which is preliminary data.</text>
</comment>
<dbReference type="EMBL" id="JACHMH010000001">
    <property type="protein sequence ID" value="MBB4680960.1"/>
    <property type="molecule type" value="Genomic_DNA"/>
</dbReference>
<evidence type="ECO:0000256" key="3">
    <source>
        <dbReference type="ARBA" id="ARBA00022630"/>
    </source>
</evidence>
<feature type="domain" description="FAD-binding PCMH-type" evidence="8">
    <location>
        <begin position="65"/>
        <end position="244"/>
    </location>
</feature>
<dbReference type="PROSITE" id="PS51318">
    <property type="entry name" value="TAT"/>
    <property type="match status" value="1"/>
</dbReference>
<dbReference type="Pfam" id="PF08031">
    <property type="entry name" value="BBE"/>
    <property type="match status" value="1"/>
</dbReference>
<organism evidence="9 10">
    <name type="scientific">Crossiella cryophila</name>
    <dbReference type="NCBI Taxonomy" id="43355"/>
    <lineage>
        <taxon>Bacteria</taxon>
        <taxon>Bacillati</taxon>
        <taxon>Actinomycetota</taxon>
        <taxon>Actinomycetes</taxon>
        <taxon>Pseudonocardiales</taxon>
        <taxon>Pseudonocardiaceae</taxon>
        <taxon>Crossiella</taxon>
    </lineage>
</organism>
<keyword evidence="7" id="KW-0732">Signal</keyword>
<dbReference type="GO" id="GO:0016491">
    <property type="term" value="F:oxidoreductase activity"/>
    <property type="evidence" value="ECO:0007669"/>
    <property type="project" value="UniProtKB-KW"/>
</dbReference>
<dbReference type="InterPro" id="IPR050416">
    <property type="entry name" value="FAD-linked_Oxidoreductase"/>
</dbReference>
<evidence type="ECO:0000313" key="9">
    <source>
        <dbReference type="EMBL" id="MBB4680960.1"/>
    </source>
</evidence>
<dbReference type="Gene3D" id="3.30.465.10">
    <property type="match status" value="1"/>
</dbReference>
<evidence type="ECO:0000256" key="2">
    <source>
        <dbReference type="ARBA" id="ARBA00005466"/>
    </source>
</evidence>
<comment type="similarity">
    <text evidence="2">Belongs to the oxygen-dependent FAD-linked oxidoreductase family.</text>
</comment>
<dbReference type="InterPro" id="IPR006094">
    <property type="entry name" value="Oxid_FAD_bind_N"/>
</dbReference>
<feature type="region of interest" description="Disordered" evidence="6">
    <location>
        <begin position="30"/>
        <end position="49"/>
    </location>
</feature>
<evidence type="ECO:0000256" key="5">
    <source>
        <dbReference type="ARBA" id="ARBA00023002"/>
    </source>
</evidence>
<evidence type="ECO:0000313" key="10">
    <source>
        <dbReference type="Proteomes" id="UP000533598"/>
    </source>
</evidence>
<reference evidence="9 10" key="1">
    <citation type="submission" date="2020-08" db="EMBL/GenBank/DDBJ databases">
        <title>Sequencing the genomes of 1000 actinobacteria strains.</title>
        <authorList>
            <person name="Klenk H.-P."/>
        </authorList>
    </citation>
    <scope>NUCLEOTIDE SEQUENCE [LARGE SCALE GENOMIC DNA]</scope>
    <source>
        <strain evidence="9 10">DSM 44230</strain>
    </source>
</reference>
<dbReference type="PANTHER" id="PTHR42973">
    <property type="entry name" value="BINDING OXIDOREDUCTASE, PUTATIVE (AFU_ORTHOLOGUE AFUA_1G17690)-RELATED"/>
    <property type="match status" value="1"/>
</dbReference>
<sequence length="541" mass="58738">MNDVSRRGFLAGAAAVGGLAATGGVAAAAPAEAAGGGHPPLGPVTVRPGDPRYEDLRIKGINVRFRPSPEAFQLVGSTEQVVRAVQEAVRAGKRITVRGGGHSCEDFVGDGAQVIIDLSQFHDVYFDPRRNAFAIEAGATLREVYKTLYLGWGVTVPGGECGEVGVGGHIQGGGYGPQSRKLGVMVDYLHAVEVVVVDKDGTARAVVATREPHDPNRDLWWAHTGGGGGNFGVVTRYWMRDPKAKGNDPTKLLPKPAPAVLTGVALCGWAEIDETRFVRLMRNYGEFMEQHKGADSPYASLWSAFLVPCPTEGAHQGGFIFTGQLDATVPNADKLLADYFAAVTAGVDKGVHVLPPERRTWLTSALSSGTNQESGRYKQKSAYLRKRYTDEQARIAYRHITKAKAPEGTSPPPMLWLLSFGGKVNTVAPEATAMPQRDSILKATFITYWPDPAQEALEIRRVRELFRDLYADTGGVPVPNAANDGCYINYPDIDMADPAWNTSGVPWHELFYKGNYPRLQQVKAKWDPRNVFHHALSIRLP</sequence>